<dbReference type="PROSITE" id="PS50137">
    <property type="entry name" value="DS_RBD"/>
    <property type="match status" value="1"/>
</dbReference>
<reference evidence="4 5" key="1">
    <citation type="submission" date="2015-04" db="EMBL/GenBank/DDBJ databases">
        <title>Draft genome of the roundworm Trichinella nativa.</title>
        <authorList>
            <person name="Mitreva M."/>
        </authorList>
    </citation>
    <scope>NUCLEOTIDE SEQUENCE [LARGE SCALE GENOMIC DNA]</scope>
    <source>
        <strain evidence="4 5">ISS45</strain>
    </source>
</reference>
<comment type="caution">
    <text evidence="4">The sequence shown here is derived from an EMBL/GenBank/DDBJ whole genome shotgun (WGS) entry which is preliminary data.</text>
</comment>
<dbReference type="GO" id="GO:0003725">
    <property type="term" value="F:double-stranded RNA binding"/>
    <property type="evidence" value="ECO:0007669"/>
    <property type="project" value="TreeGrafter"/>
</dbReference>
<evidence type="ECO:0000313" key="4">
    <source>
        <dbReference type="EMBL" id="OUC48638.1"/>
    </source>
</evidence>
<accession>A0A1Y3EZY8</accession>
<dbReference type="GO" id="GO:0031053">
    <property type="term" value="P:primary miRNA processing"/>
    <property type="evidence" value="ECO:0007669"/>
    <property type="project" value="InterPro"/>
</dbReference>
<evidence type="ECO:0000256" key="1">
    <source>
        <dbReference type="PROSITE-ProRule" id="PRU00266"/>
    </source>
</evidence>
<evidence type="ECO:0000259" key="3">
    <source>
        <dbReference type="PROSITE" id="PS50137"/>
    </source>
</evidence>
<feature type="region of interest" description="Disordered" evidence="2">
    <location>
        <begin position="659"/>
        <end position="692"/>
    </location>
</feature>
<dbReference type="Gene3D" id="3.30.160.590">
    <property type="match status" value="1"/>
</dbReference>
<dbReference type="FunFam" id="3.30.160.20:FF:000021">
    <property type="entry name" value="Microprocessor complex subunit DGCR8"/>
    <property type="match status" value="1"/>
</dbReference>
<dbReference type="GO" id="GO:0070877">
    <property type="term" value="C:microprocessor complex"/>
    <property type="evidence" value="ECO:0007669"/>
    <property type="project" value="InterPro"/>
</dbReference>
<dbReference type="GO" id="GO:0020037">
    <property type="term" value="F:heme binding"/>
    <property type="evidence" value="ECO:0007669"/>
    <property type="project" value="InterPro"/>
</dbReference>
<evidence type="ECO:0000313" key="5">
    <source>
        <dbReference type="Proteomes" id="UP000243006"/>
    </source>
</evidence>
<dbReference type="Proteomes" id="UP000243006">
    <property type="component" value="Unassembled WGS sequence"/>
</dbReference>
<name>A0A1Y3EZY8_9BILA</name>
<dbReference type="Gene3D" id="2.20.70.10">
    <property type="match status" value="1"/>
</dbReference>
<keyword evidence="1" id="KW-0694">RNA-binding</keyword>
<dbReference type="CDD" id="cd19867">
    <property type="entry name" value="DSRM_DGCR8_rpt1"/>
    <property type="match status" value="1"/>
</dbReference>
<dbReference type="GO" id="GO:0042802">
    <property type="term" value="F:identical protein binding"/>
    <property type="evidence" value="ECO:0007669"/>
    <property type="project" value="InterPro"/>
</dbReference>
<dbReference type="CDD" id="cd19868">
    <property type="entry name" value="DSRM_DGCR8_rpt2"/>
    <property type="match status" value="1"/>
</dbReference>
<dbReference type="PANTHER" id="PTHR13482">
    <property type="entry name" value="MICRORNA PROCESSOR COMPLEX SUBUNIT DGCR8"/>
    <property type="match status" value="1"/>
</dbReference>
<dbReference type="AlphaFoldDB" id="A0A1Y3EZY8"/>
<dbReference type="SUPFAM" id="SSF54768">
    <property type="entry name" value="dsRNA-binding domain-like"/>
    <property type="match status" value="1"/>
</dbReference>
<gene>
    <name evidence="4" type="ORF">D917_01127</name>
</gene>
<organism evidence="4 5">
    <name type="scientific">Trichinella nativa</name>
    <dbReference type="NCBI Taxonomy" id="6335"/>
    <lineage>
        <taxon>Eukaryota</taxon>
        <taxon>Metazoa</taxon>
        <taxon>Ecdysozoa</taxon>
        <taxon>Nematoda</taxon>
        <taxon>Enoplea</taxon>
        <taxon>Dorylaimia</taxon>
        <taxon>Trichinellida</taxon>
        <taxon>Trichinellidae</taxon>
        <taxon>Trichinella</taxon>
    </lineage>
</organism>
<dbReference type="Gene3D" id="3.30.160.20">
    <property type="match status" value="2"/>
</dbReference>
<protein>
    <recommendedName>
        <fullName evidence="3">DRBM domain-containing protein</fullName>
    </recommendedName>
</protein>
<feature type="domain" description="DRBM" evidence="3">
    <location>
        <begin position="418"/>
        <end position="525"/>
    </location>
</feature>
<dbReference type="GO" id="GO:0070878">
    <property type="term" value="F:primary miRNA binding"/>
    <property type="evidence" value="ECO:0007669"/>
    <property type="project" value="TreeGrafter"/>
</dbReference>
<proteinExistence type="predicted"/>
<evidence type="ECO:0000256" key="2">
    <source>
        <dbReference type="SAM" id="MobiDB-lite"/>
    </source>
</evidence>
<dbReference type="InterPro" id="IPR014720">
    <property type="entry name" value="dsRBD_dom"/>
</dbReference>
<dbReference type="EMBL" id="LVZM01002447">
    <property type="protein sequence ID" value="OUC48638.1"/>
    <property type="molecule type" value="Genomic_DNA"/>
</dbReference>
<sequence length="749" mass="82943">MEFHDSSADKDVVLHALEMICVVLISCFEKRFLLKFYLYDKENNGDGVHDDCADEKPLEENSLEELLERRRCIMALLNGSSQNSTDVGAATMPECPQRPDVSGKAVAAGVESSSSSGVAPCHRHGALAEEPLPGCVNGDVYSDSELYQMLEQGLEDCKNAGQLVVDTTGPAPKRAKLEEPKALVKKKHVLRWNGAEYFEVLPDGWIEITHKSGLPVYLHRESRVCTMSRPYFLGPGSARNHDVPLSSIPCMLQVRMKNEAAQNRQAAQTVDADLVKKLNIPETYVQTIDDYNKRNVSAEELHEYAKKIFDFETIEVKRFKSWADHRAYHKKLKREKNELLMSAVITGYEDDFSDEKNSEVEWTASTTGCGQQESSSNLNLSLSSRPKLPPNVKLITVPNYNNNRSLKKQFVLNPQGKTSIAVLHEYVQKVLRGLVKYEFSETRNATNPFAAVVKLITPNTNTVKQTGPSNGLGAQGAVAGDGAAEATAAAPSEMTDWVTIGVGNGNSKKNAKLEAARQALKVLIPGVDFNLDGQPDSTGEQDEATKLFDLIAINDSRVPELCSKAGQPMPFIILQECIKRNASLSASKINMNIERVKHQLHAFTLSVGTQEVRVLCMNKKEGKQKASQAMLERLHPHIKSWGALIRLYGYGAQRQMNASRKEKANIVKMQAESKQQQQQQHRSGATGDDWSSADKAKLWQSIEKGMMKVWFKEQANGHLKPGHFFWDYQHLPSASTSTAATADARSAAS</sequence>
<dbReference type="PANTHER" id="PTHR13482:SF3">
    <property type="entry name" value="MICROPROCESSOR COMPLEX SUBUNIT DGCR8"/>
    <property type="match status" value="1"/>
</dbReference>
<dbReference type="InterPro" id="IPR040375">
    <property type="entry name" value="DGCR8"/>
</dbReference>